<evidence type="ECO:0000313" key="1">
    <source>
        <dbReference type="EMBL" id="XBS69527.1"/>
    </source>
</evidence>
<gene>
    <name evidence="1" type="ORF">ABK905_24675</name>
</gene>
<protein>
    <submittedName>
        <fullName evidence="1">Uncharacterized protein</fullName>
    </submittedName>
</protein>
<organism evidence="1">
    <name type="scientific">Acerihabitans sp. KWT182</name>
    <dbReference type="NCBI Taxonomy" id="3157919"/>
    <lineage>
        <taxon>Bacteria</taxon>
        <taxon>Pseudomonadati</taxon>
        <taxon>Pseudomonadota</taxon>
        <taxon>Gammaproteobacteria</taxon>
        <taxon>Enterobacterales</taxon>
        <taxon>Pectobacteriaceae</taxon>
        <taxon>Acerihabitans</taxon>
    </lineage>
</organism>
<reference evidence="1" key="1">
    <citation type="submission" date="2024-06" db="EMBL/GenBank/DDBJ databases">
        <authorList>
            <person name="Coelho C."/>
            <person name="Bento M."/>
            <person name="Garcia E."/>
            <person name="Camelo A."/>
            <person name="Brandao I."/>
            <person name="Espirito Santo C."/>
            <person name="Trovao J."/>
            <person name="Verissimo A."/>
            <person name="Costa J."/>
            <person name="Tiago I."/>
        </authorList>
    </citation>
    <scope>NUCLEOTIDE SEQUENCE</scope>
    <source>
        <strain evidence="1">KWT182</strain>
    </source>
</reference>
<dbReference type="EMBL" id="CP157947">
    <property type="protein sequence ID" value="XBS69527.1"/>
    <property type="molecule type" value="Genomic_DNA"/>
</dbReference>
<sequence length="226" mass="25662">MPTSISSSNAGTNINNNDFSQDLCNKNKLKISLNGASSCPHTFKNSIESAVGSSQINFPKGIQEITTEITATRFLIFPIIISDDPYCCFIIAKETNKESSQYSLLKDMETSLREHGPFFKKDKENYIKQFSKFEDLLKRPVTINKDNSQDERATIAAIDDDARCKELKYWKYPNSNSLDLSLDEGLNPNFIEALTSENQFIEFMGAVGFFNRKENAIIFSFLMERL</sequence>
<accession>A0AAU7Q9B9</accession>
<proteinExistence type="predicted"/>
<name>A0AAU7Q9B9_9GAMM</name>
<dbReference type="AlphaFoldDB" id="A0AAU7Q9B9"/>